<accession>A0A804IBQ6</accession>
<name>A0A804IBQ6_MUSAM</name>
<evidence type="ECO:0000313" key="2">
    <source>
        <dbReference type="Proteomes" id="UP000012960"/>
    </source>
</evidence>
<dbReference type="Gramene" id="Ma03_t13680.1">
    <property type="protein sequence ID" value="Ma03_p13680.1"/>
    <property type="gene ID" value="Ma03_g13680"/>
</dbReference>
<sequence>MGEHSNDMSPPNTKKLEKNIGDVPVSSTWFSFVCAGWMRCSRGGHSISLYDICIKIKVERRLSYSIPLMVKLIKLKDEISKKMVKE</sequence>
<dbReference type="EnsemblPlants" id="Ma03_t13680.1">
    <property type="protein sequence ID" value="Ma03_p13680.1"/>
    <property type="gene ID" value="Ma03_g13680"/>
</dbReference>
<keyword evidence="2" id="KW-1185">Reference proteome</keyword>
<protein>
    <submittedName>
        <fullName evidence="1">Uncharacterized protein</fullName>
    </submittedName>
</protein>
<proteinExistence type="predicted"/>
<dbReference type="AlphaFoldDB" id="A0A804IBQ6"/>
<organism evidence="1 2">
    <name type="scientific">Musa acuminata subsp. malaccensis</name>
    <name type="common">Wild banana</name>
    <name type="synonym">Musa malaccensis</name>
    <dbReference type="NCBI Taxonomy" id="214687"/>
    <lineage>
        <taxon>Eukaryota</taxon>
        <taxon>Viridiplantae</taxon>
        <taxon>Streptophyta</taxon>
        <taxon>Embryophyta</taxon>
        <taxon>Tracheophyta</taxon>
        <taxon>Spermatophyta</taxon>
        <taxon>Magnoliopsida</taxon>
        <taxon>Liliopsida</taxon>
        <taxon>Zingiberales</taxon>
        <taxon>Musaceae</taxon>
        <taxon>Musa</taxon>
    </lineage>
</organism>
<reference evidence="1" key="1">
    <citation type="submission" date="2021-05" db="UniProtKB">
        <authorList>
            <consortium name="EnsemblPlants"/>
        </authorList>
    </citation>
    <scope>IDENTIFICATION</scope>
    <source>
        <strain evidence="1">subsp. malaccensis</strain>
    </source>
</reference>
<dbReference type="Proteomes" id="UP000012960">
    <property type="component" value="Unplaced"/>
</dbReference>
<dbReference type="InParanoid" id="A0A804IBQ6"/>
<evidence type="ECO:0000313" key="1">
    <source>
        <dbReference type="EnsemblPlants" id="Ma03_p13680.1"/>
    </source>
</evidence>